<dbReference type="Pfam" id="PF07583">
    <property type="entry name" value="PSCyt2"/>
    <property type="match status" value="1"/>
</dbReference>
<dbReference type="GO" id="GO:0046872">
    <property type="term" value="F:metal ion binding"/>
    <property type="evidence" value="ECO:0007669"/>
    <property type="project" value="UniProtKB-KW"/>
</dbReference>
<feature type="chain" id="PRO_5023122408" evidence="5">
    <location>
        <begin position="23"/>
        <end position="964"/>
    </location>
</feature>
<dbReference type="RefSeq" id="WP_146568557.1">
    <property type="nucleotide sequence ID" value="NZ_SIHJ01000005.1"/>
</dbReference>
<keyword evidence="3 4" id="KW-0408">Iron</keyword>
<dbReference type="PANTHER" id="PTHR35889:SF3">
    <property type="entry name" value="F-BOX DOMAIN-CONTAINING PROTEIN"/>
    <property type="match status" value="1"/>
</dbReference>
<dbReference type="Pfam" id="PF07587">
    <property type="entry name" value="PSD1"/>
    <property type="match status" value="1"/>
</dbReference>
<evidence type="ECO:0000256" key="1">
    <source>
        <dbReference type="ARBA" id="ARBA00022617"/>
    </source>
</evidence>
<dbReference type="Pfam" id="PF07635">
    <property type="entry name" value="PSCyt1"/>
    <property type="match status" value="1"/>
</dbReference>
<proteinExistence type="predicted"/>
<dbReference type="SUPFAM" id="SSF46626">
    <property type="entry name" value="Cytochrome c"/>
    <property type="match status" value="1"/>
</dbReference>
<sequence length="964" mass="107295" precursor="true">MFRPRRLTLAALCLAPLWPLTAARGEVGFNDHIRPILVEHCAGCHGGPKQAGGVSVLYRDDLLARGESGRQTLAPGDPAGSYLIERVSDPDNDFRMPPKEHGPRLSDREVELLTEWVRQGAPWEEHWSFVPPNSPTRPGVTHDDWPQRELDYHVLARLEREGLAPADPAPRGQWLRRVTFDLTGLPPTVAEQQAFIADDRPDAAERVVDRLLDSPQFGERWAAMWMDLARYADTMGYEKDLGRTVWPWRDWLIRTLNADLPYNQFIVKLLAGDLLPKATTDDRLATTFHRHTANNTEGGTDDEEYRLAAVIDRVNTTWQVFQAQTFACVQCHAHPYDGIKHHEYYEFLAVFNNTADCDLDGEEPLLAVPTDPDACEEATALDREASRLRRARHERCAQIAAENSQWAPLEVTSADANQSTELVIKPAAGATEVWTAGTVATQTAYTLVAQPTADAGPITALRIEALPKDTDRALRIPEDGFMLTRLKLSLIPPDGGPPTEVKLRYAFSDEPQPEFDPQESLNKSVAGWAALSKLFRPRWAVFLLDEPLTIPPGAELQLKLRHDRKGSGQLPLVLQRSRYSVSSDERWTGLLADKDFSSTNARLKKIADARSQIPSAPTPVMAERCTAGSRDTFTFIRGNWLERGERVLPGTPESLPPLARTDAGARLDVARWIASDQNPLTARALVNRVWEQLFGLGIVETVEDLGASGSGPSNQPLLDLLAVQFQGEMQWRCKRLLREIVLSSTYRQDARVSAELARRDPRNELLARGPRTRLQAEMIRDQALALSGKLSDKQFGPPVMPYQPKGVWRTVYNGADWRTSEGEDRFRRAVYTFWKRTSAYPSLVAFDMTSREVCTPRRLTTNTPLQALVTLNDPAYVELAGGFGDRMAEHGDTPADQIAWAYQAAAGSPADEESLAALLELYTAARLRFEGEPASAERLAPDADAFARTVLANAILNLDATLSK</sequence>
<dbReference type="PROSITE" id="PS51007">
    <property type="entry name" value="CYTC"/>
    <property type="match status" value="1"/>
</dbReference>
<dbReference type="EMBL" id="SIHJ01000005">
    <property type="protein sequence ID" value="TWT30186.1"/>
    <property type="molecule type" value="Genomic_DNA"/>
</dbReference>
<evidence type="ECO:0000256" key="3">
    <source>
        <dbReference type="ARBA" id="ARBA00023004"/>
    </source>
</evidence>
<reference evidence="7 8" key="1">
    <citation type="submission" date="2019-02" db="EMBL/GenBank/DDBJ databases">
        <title>Deep-cultivation of Planctomycetes and their phenomic and genomic characterization uncovers novel biology.</title>
        <authorList>
            <person name="Wiegand S."/>
            <person name="Jogler M."/>
            <person name="Boedeker C."/>
            <person name="Pinto D."/>
            <person name="Vollmers J."/>
            <person name="Rivas-Marin E."/>
            <person name="Kohn T."/>
            <person name="Peeters S.H."/>
            <person name="Heuer A."/>
            <person name="Rast P."/>
            <person name="Oberbeckmann S."/>
            <person name="Bunk B."/>
            <person name="Jeske O."/>
            <person name="Meyerdierks A."/>
            <person name="Storesund J.E."/>
            <person name="Kallscheuer N."/>
            <person name="Luecker S."/>
            <person name="Lage O.M."/>
            <person name="Pohl T."/>
            <person name="Merkel B.J."/>
            <person name="Hornburger P."/>
            <person name="Mueller R.-W."/>
            <person name="Bruemmer F."/>
            <person name="Labrenz M."/>
            <person name="Spormann A.M."/>
            <person name="Op Den Camp H."/>
            <person name="Overmann J."/>
            <person name="Amann R."/>
            <person name="Jetten M.S.M."/>
            <person name="Mascher T."/>
            <person name="Medema M.H."/>
            <person name="Devos D.P."/>
            <person name="Kaster A.-K."/>
            <person name="Ovreas L."/>
            <person name="Rohde M."/>
            <person name="Galperin M.Y."/>
            <person name="Jogler C."/>
        </authorList>
    </citation>
    <scope>NUCLEOTIDE SEQUENCE [LARGE SCALE GENOMIC DNA]</scope>
    <source>
        <strain evidence="7 8">KOR34</strain>
    </source>
</reference>
<gene>
    <name evidence="7" type="ORF">KOR34_47440</name>
</gene>
<evidence type="ECO:0000259" key="6">
    <source>
        <dbReference type="PROSITE" id="PS51007"/>
    </source>
</evidence>
<keyword evidence="8" id="KW-1185">Reference proteome</keyword>
<dbReference type="InterPro" id="IPR022655">
    <property type="entry name" value="DUF1553"/>
</dbReference>
<name>A0A5C5UV05_9BACT</name>
<keyword evidence="1 4" id="KW-0349">Heme</keyword>
<evidence type="ECO:0000313" key="8">
    <source>
        <dbReference type="Proteomes" id="UP000316714"/>
    </source>
</evidence>
<dbReference type="GO" id="GO:0009055">
    <property type="term" value="F:electron transfer activity"/>
    <property type="evidence" value="ECO:0007669"/>
    <property type="project" value="InterPro"/>
</dbReference>
<dbReference type="AlphaFoldDB" id="A0A5C5UV05"/>
<dbReference type="PANTHER" id="PTHR35889">
    <property type="entry name" value="CYCLOINULO-OLIGOSACCHARIDE FRUCTANOTRANSFERASE-RELATED"/>
    <property type="match status" value="1"/>
</dbReference>
<dbReference type="InterPro" id="IPR036909">
    <property type="entry name" value="Cyt_c-like_dom_sf"/>
</dbReference>
<dbReference type="OrthoDB" id="127107at2"/>
<protein>
    <submittedName>
        <fullName evidence="7">Planctomycete cytochrome C</fullName>
    </submittedName>
</protein>
<dbReference type="Gene3D" id="1.10.760.10">
    <property type="entry name" value="Cytochrome c-like domain"/>
    <property type="match status" value="1"/>
</dbReference>
<evidence type="ECO:0000256" key="5">
    <source>
        <dbReference type="SAM" id="SignalP"/>
    </source>
</evidence>
<evidence type="ECO:0000256" key="2">
    <source>
        <dbReference type="ARBA" id="ARBA00022723"/>
    </source>
</evidence>
<dbReference type="InterPro" id="IPR011429">
    <property type="entry name" value="Cyt_c_Planctomycete-type"/>
</dbReference>
<evidence type="ECO:0000256" key="4">
    <source>
        <dbReference type="PROSITE-ProRule" id="PRU00433"/>
    </source>
</evidence>
<dbReference type="GO" id="GO:0020037">
    <property type="term" value="F:heme binding"/>
    <property type="evidence" value="ECO:0007669"/>
    <property type="project" value="InterPro"/>
</dbReference>
<comment type="caution">
    <text evidence="7">The sequence shown here is derived from an EMBL/GenBank/DDBJ whole genome shotgun (WGS) entry which is preliminary data.</text>
</comment>
<accession>A0A5C5UV05</accession>
<feature type="signal peptide" evidence="5">
    <location>
        <begin position="1"/>
        <end position="22"/>
    </location>
</feature>
<keyword evidence="2 4" id="KW-0479">Metal-binding</keyword>
<organism evidence="7 8">
    <name type="scientific">Posidoniimonas corsicana</name>
    <dbReference type="NCBI Taxonomy" id="1938618"/>
    <lineage>
        <taxon>Bacteria</taxon>
        <taxon>Pseudomonadati</taxon>
        <taxon>Planctomycetota</taxon>
        <taxon>Planctomycetia</taxon>
        <taxon>Pirellulales</taxon>
        <taxon>Lacipirellulaceae</taxon>
        <taxon>Posidoniimonas</taxon>
    </lineage>
</organism>
<dbReference type="InterPro" id="IPR009056">
    <property type="entry name" value="Cyt_c-like_dom"/>
</dbReference>
<dbReference type="InterPro" id="IPR011444">
    <property type="entry name" value="DUF1549"/>
</dbReference>
<keyword evidence="5" id="KW-0732">Signal</keyword>
<dbReference type="Proteomes" id="UP000316714">
    <property type="component" value="Unassembled WGS sequence"/>
</dbReference>
<feature type="domain" description="Cytochrome c" evidence="6">
    <location>
        <begin position="20"/>
        <end position="121"/>
    </location>
</feature>
<evidence type="ECO:0000313" key="7">
    <source>
        <dbReference type="EMBL" id="TWT30186.1"/>
    </source>
</evidence>